<feature type="compositionally biased region" description="Low complexity" evidence="4">
    <location>
        <begin position="7"/>
        <end position="20"/>
    </location>
</feature>
<dbReference type="GO" id="GO:0031564">
    <property type="term" value="P:transcription antitermination"/>
    <property type="evidence" value="ECO:0007669"/>
    <property type="project" value="UniProtKB-KW"/>
</dbReference>
<dbReference type="InterPro" id="IPR043425">
    <property type="entry name" value="NusG-like"/>
</dbReference>
<dbReference type="PANTHER" id="PTHR30265">
    <property type="entry name" value="RHO-INTERACTING TRANSCRIPTION TERMINATION FACTOR NUSG"/>
    <property type="match status" value="1"/>
</dbReference>
<dbReference type="Gene3D" id="3.30.70.940">
    <property type="entry name" value="NusG, N-terminal domain"/>
    <property type="match status" value="1"/>
</dbReference>
<evidence type="ECO:0000256" key="1">
    <source>
        <dbReference type="ARBA" id="ARBA00022814"/>
    </source>
</evidence>
<dbReference type="PANTHER" id="PTHR30265:SF4">
    <property type="entry name" value="KOW MOTIF FAMILY PROTEIN, EXPRESSED"/>
    <property type="match status" value="1"/>
</dbReference>
<evidence type="ECO:0000256" key="4">
    <source>
        <dbReference type="SAM" id="MobiDB-lite"/>
    </source>
</evidence>
<name>A0A537K2I6_9BACT</name>
<dbReference type="EMBL" id="VBAK01000116">
    <property type="protein sequence ID" value="TMI89995.1"/>
    <property type="molecule type" value="Genomic_DNA"/>
</dbReference>
<feature type="domain" description="NusG-like N-terminal" evidence="5">
    <location>
        <begin position="30"/>
        <end position="130"/>
    </location>
</feature>
<evidence type="ECO:0000256" key="3">
    <source>
        <dbReference type="ARBA" id="ARBA00023163"/>
    </source>
</evidence>
<sequence>MIDGREPAGFPGAEAGAGARTGVDGTAPGGLRWHALWTRSHCERLVWDQLAAKGFDVFLPAVDVWSRRTGIRHRIQVPMFPGYLFVRHAMDKESYIEMRKARGLVGILGERWDALAVVPDREVEAIQRVARSRVPVMAHPHLREGQRVRVTCGPLADVEGILARQEPHRGVLVLSVELLRRSVAVEVDCTWVVPA</sequence>
<evidence type="ECO:0000256" key="2">
    <source>
        <dbReference type="ARBA" id="ARBA00023015"/>
    </source>
</evidence>
<accession>A0A537K2I6</accession>
<reference evidence="6 7" key="1">
    <citation type="journal article" date="2019" name="Nat. Microbiol.">
        <title>Mediterranean grassland soil C-N compound turnover is dependent on rainfall and depth, and is mediated by genomically divergent microorganisms.</title>
        <authorList>
            <person name="Diamond S."/>
            <person name="Andeer P.F."/>
            <person name="Li Z."/>
            <person name="Crits-Christoph A."/>
            <person name="Burstein D."/>
            <person name="Anantharaman K."/>
            <person name="Lane K.R."/>
            <person name="Thomas B.C."/>
            <person name="Pan C."/>
            <person name="Northen T.R."/>
            <person name="Banfield J.F."/>
        </authorList>
    </citation>
    <scope>NUCLEOTIDE SEQUENCE [LARGE SCALE GENOMIC DNA]</scope>
    <source>
        <strain evidence="6">NP_3</strain>
    </source>
</reference>
<dbReference type="SMART" id="SM00738">
    <property type="entry name" value="NGN"/>
    <property type="match status" value="1"/>
</dbReference>
<dbReference type="InterPro" id="IPR006645">
    <property type="entry name" value="NGN-like_dom"/>
</dbReference>
<organism evidence="6 7">
    <name type="scientific">Candidatus Segetimicrobium genomatis</name>
    <dbReference type="NCBI Taxonomy" id="2569760"/>
    <lineage>
        <taxon>Bacteria</taxon>
        <taxon>Bacillati</taxon>
        <taxon>Candidatus Sysuimicrobiota</taxon>
        <taxon>Candidatus Sysuimicrobiia</taxon>
        <taxon>Candidatus Sysuimicrobiales</taxon>
        <taxon>Candidatus Segetimicrobiaceae</taxon>
        <taxon>Candidatus Segetimicrobium</taxon>
    </lineage>
</organism>
<keyword evidence="3" id="KW-0804">Transcription</keyword>
<gene>
    <name evidence="6" type="ORF">E6H00_08190</name>
</gene>
<dbReference type="SUPFAM" id="SSF82679">
    <property type="entry name" value="N-utilization substance G protein NusG, N-terminal domain"/>
    <property type="match status" value="1"/>
</dbReference>
<dbReference type="GO" id="GO:0006354">
    <property type="term" value="P:DNA-templated transcription elongation"/>
    <property type="evidence" value="ECO:0007669"/>
    <property type="project" value="InterPro"/>
</dbReference>
<dbReference type="InterPro" id="IPR008991">
    <property type="entry name" value="Translation_prot_SH3-like_sf"/>
</dbReference>
<dbReference type="CDD" id="cd06091">
    <property type="entry name" value="KOW_NusG"/>
    <property type="match status" value="1"/>
</dbReference>
<comment type="caution">
    <text evidence="6">The sequence shown here is derived from an EMBL/GenBank/DDBJ whole genome shotgun (WGS) entry which is preliminary data.</text>
</comment>
<dbReference type="AlphaFoldDB" id="A0A537K2I6"/>
<evidence type="ECO:0000259" key="5">
    <source>
        <dbReference type="SMART" id="SM00738"/>
    </source>
</evidence>
<dbReference type="Proteomes" id="UP000318509">
    <property type="component" value="Unassembled WGS sequence"/>
</dbReference>
<dbReference type="InterPro" id="IPR036735">
    <property type="entry name" value="NGN_dom_sf"/>
</dbReference>
<proteinExistence type="predicted"/>
<feature type="region of interest" description="Disordered" evidence="4">
    <location>
        <begin position="1"/>
        <end position="22"/>
    </location>
</feature>
<keyword evidence="2" id="KW-0805">Transcription regulation</keyword>
<dbReference type="SUPFAM" id="SSF50104">
    <property type="entry name" value="Translation proteins SH3-like domain"/>
    <property type="match status" value="1"/>
</dbReference>
<protein>
    <recommendedName>
        <fullName evidence="5">NusG-like N-terminal domain-containing protein</fullName>
    </recommendedName>
</protein>
<evidence type="ECO:0000313" key="6">
    <source>
        <dbReference type="EMBL" id="TMI89995.1"/>
    </source>
</evidence>
<evidence type="ECO:0000313" key="7">
    <source>
        <dbReference type="Proteomes" id="UP000318509"/>
    </source>
</evidence>
<keyword evidence="1" id="KW-0889">Transcription antitermination</keyword>
<dbReference type="Pfam" id="PF02357">
    <property type="entry name" value="NusG"/>
    <property type="match status" value="1"/>
</dbReference>